<reference evidence="1 2" key="2">
    <citation type="journal article" date="2022" name="Mol. Ecol. Resour.">
        <title>The genomes of chicory, endive, great burdock and yacon provide insights into Asteraceae paleo-polyploidization history and plant inulin production.</title>
        <authorList>
            <person name="Fan W."/>
            <person name="Wang S."/>
            <person name="Wang H."/>
            <person name="Wang A."/>
            <person name="Jiang F."/>
            <person name="Liu H."/>
            <person name="Zhao H."/>
            <person name="Xu D."/>
            <person name="Zhang Y."/>
        </authorList>
    </citation>
    <scope>NUCLEOTIDE SEQUENCE [LARGE SCALE GENOMIC DNA]</scope>
    <source>
        <strain evidence="2">cv. Niubang</strain>
    </source>
</reference>
<organism evidence="1 2">
    <name type="scientific">Arctium lappa</name>
    <name type="common">Greater burdock</name>
    <name type="synonym">Lappa major</name>
    <dbReference type="NCBI Taxonomy" id="4217"/>
    <lineage>
        <taxon>Eukaryota</taxon>
        <taxon>Viridiplantae</taxon>
        <taxon>Streptophyta</taxon>
        <taxon>Embryophyta</taxon>
        <taxon>Tracheophyta</taxon>
        <taxon>Spermatophyta</taxon>
        <taxon>Magnoliopsida</taxon>
        <taxon>eudicotyledons</taxon>
        <taxon>Gunneridae</taxon>
        <taxon>Pentapetalae</taxon>
        <taxon>asterids</taxon>
        <taxon>campanulids</taxon>
        <taxon>Asterales</taxon>
        <taxon>Asteraceae</taxon>
        <taxon>Carduoideae</taxon>
        <taxon>Cardueae</taxon>
        <taxon>Arctiinae</taxon>
        <taxon>Arctium</taxon>
    </lineage>
</organism>
<keyword evidence="2" id="KW-1185">Reference proteome</keyword>
<accession>A0ACB9CI92</accession>
<evidence type="ECO:0000313" key="2">
    <source>
        <dbReference type="Proteomes" id="UP001055879"/>
    </source>
</evidence>
<evidence type="ECO:0000313" key="1">
    <source>
        <dbReference type="EMBL" id="KAI3734004.1"/>
    </source>
</evidence>
<comment type="caution">
    <text evidence="1">The sequence shown here is derived from an EMBL/GenBank/DDBJ whole genome shotgun (WGS) entry which is preliminary data.</text>
</comment>
<proteinExistence type="predicted"/>
<gene>
    <name evidence="1" type="ORF">L6452_13464</name>
</gene>
<dbReference type="Proteomes" id="UP001055879">
    <property type="component" value="Linkage Group LG04"/>
</dbReference>
<name>A0ACB9CI92_ARCLA</name>
<protein>
    <submittedName>
        <fullName evidence="1">Uncharacterized protein</fullName>
    </submittedName>
</protein>
<sequence>MFVDARLEFCLVYCLAAIDVAIKLGIKITCFCFHGNSETRDHRDQILPVSVVVDGVLYLLGGLKIDTVVDLNTQHYQSKAATLPELKIKTSKVPSKPSQKLSGAKETVVEVKDCKLVAILKLLTAYVSKDPETGETSGALVLSDRGICCIDEFDKMSENARSMLHENLEQNVTGLPTLTVYLSYARKNIHPQLSDEAAEELTRGYVEMRSETLKQQVEPDV</sequence>
<dbReference type="EMBL" id="CM042050">
    <property type="protein sequence ID" value="KAI3734004.1"/>
    <property type="molecule type" value="Genomic_DNA"/>
</dbReference>
<reference evidence="2" key="1">
    <citation type="journal article" date="2022" name="Mol. Ecol. Resour.">
        <title>The genomes of chicory, endive, great burdock and yacon provide insights into Asteraceae palaeo-polyploidization history and plant inulin production.</title>
        <authorList>
            <person name="Fan W."/>
            <person name="Wang S."/>
            <person name="Wang H."/>
            <person name="Wang A."/>
            <person name="Jiang F."/>
            <person name="Liu H."/>
            <person name="Zhao H."/>
            <person name="Xu D."/>
            <person name="Zhang Y."/>
        </authorList>
    </citation>
    <scope>NUCLEOTIDE SEQUENCE [LARGE SCALE GENOMIC DNA]</scope>
    <source>
        <strain evidence="2">cv. Niubang</strain>
    </source>
</reference>